<feature type="domain" description="Chitin synthase N-terminal" evidence="12">
    <location>
        <begin position="272"/>
        <end position="335"/>
    </location>
</feature>
<evidence type="ECO:0000313" key="14">
    <source>
        <dbReference type="Proteomes" id="UP000827284"/>
    </source>
</evidence>
<feature type="transmembrane region" description="Helical" evidence="11">
    <location>
        <begin position="773"/>
        <end position="799"/>
    </location>
</feature>
<dbReference type="GO" id="GO:0071555">
    <property type="term" value="P:cell wall organization"/>
    <property type="evidence" value="ECO:0007669"/>
    <property type="project" value="UniProtKB-KW"/>
</dbReference>
<protein>
    <recommendedName>
        <fullName evidence="2">chitin synthase</fullName>
        <ecNumber evidence="2">2.4.1.16</ecNumber>
    </recommendedName>
</protein>
<feature type="compositionally biased region" description="Polar residues" evidence="10">
    <location>
        <begin position="138"/>
        <end position="147"/>
    </location>
</feature>
<evidence type="ECO:0000259" key="12">
    <source>
        <dbReference type="Pfam" id="PF08407"/>
    </source>
</evidence>
<feature type="compositionally biased region" description="Polar residues" evidence="10">
    <location>
        <begin position="963"/>
        <end position="976"/>
    </location>
</feature>
<feature type="compositionally biased region" description="Polar residues" evidence="10">
    <location>
        <begin position="1"/>
        <end position="18"/>
    </location>
</feature>
<dbReference type="InterPro" id="IPR013616">
    <property type="entry name" value="Chitin_synth_N"/>
</dbReference>
<evidence type="ECO:0000313" key="13">
    <source>
        <dbReference type="EMBL" id="GJJ73618.1"/>
    </source>
</evidence>
<dbReference type="GO" id="GO:0030428">
    <property type="term" value="C:cell septum"/>
    <property type="evidence" value="ECO:0007669"/>
    <property type="project" value="TreeGrafter"/>
</dbReference>
<evidence type="ECO:0000256" key="3">
    <source>
        <dbReference type="ARBA" id="ARBA00022475"/>
    </source>
</evidence>
<keyword evidence="5" id="KW-0808">Transferase</keyword>
<evidence type="ECO:0000256" key="11">
    <source>
        <dbReference type="SAM" id="Phobius"/>
    </source>
</evidence>
<feature type="compositionally biased region" description="Low complexity" evidence="10">
    <location>
        <begin position="941"/>
        <end position="960"/>
    </location>
</feature>
<feature type="transmembrane region" description="Helical" evidence="11">
    <location>
        <begin position="711"/>
        <end position="729"/>
    </location>
</feature>
<accession>A0A9P3HBW0</accession>
<keyword evidence="6 11" id="KW-0812">Transmembrane</keyword>
<keyword evidence="8 11" id="KW-0472">Membrane</keyword>
<feature type="transmembrane region" description="Helical" evidence="11">
    <location>
        <begin position="1006"/>
        <end position="1022"/>
    </location>
</feature>
<dbReference type="EC" id="2.4.1.16" evidence="2"/>
<evidence type="ECO:0000256" key="6">
    <source>
        <dbReference type="ARBA" id="ARBA00022692"/>
    </source>
</evidence>
<feature type="region of interest" description="Disordered" evidence="10">
    <location>
        <begin position="1"/>
        <end position="63"/>
    </location>
</feature>
<comment type="subcellular location">
    <subcellularLocation>
        <location evidence="1">Cell membrane</location>
        <topology evidence="1">Multi-pass membrane protein</topology>
    </subcellularLocation>
</comment>
<evidence type="ECO:0000256" key="5">
    <source>
        <dbReference type="ARBA" id="ARBA00022679"/>
    </source>
</evidence>
<dbReference type="OrthoDB" id="370884at2759"/>
<evidence type="ECO:0000256" key="1">
    <source>
        <dbReference type="ARBA" id="ARBA00004651"/>
    </source>
</evidence>
<dbReference type="GO" id="GO:0005886">
    <property type="term" value="C:plasma membrane"/>
    <property type="evidence" value="ECO:0007669"/>
    <property type="project" value="UniProtKB-SubCell"/>
</dbReference>
<feature type="region of interest" description="Disordered" evidence="10">
    <location>
        <begin position="941"/>
        <end position="984"/>
    </location>
</feature>
<evidence type="ECO:0000256" key="4">
    <source>
        <dbReference type="ARBA" id="ARBA00022676"/>
    </source>
</evidence>
<dbReference type="AlphaFoldDB" id="A0A9P3HBW0"/>
<keyword evidence="14" id="KW-1185">Reference proteome</keyword>
<evidence type="ECO:0000256" key="9">
    <source>
        <dbReference type="ARBA" id="ARBA00023316"/>
    </source>
</evidence>
<dbReference type="Proteomes" id="UP000827284">
    <property type="component" value="Unassembled WGS sequence"/>
</dbReference>
<keyword evidence="4" id="KW-0328">Glycosyltransferase</keyword>
<sequence length="1073" mass="121078">MLPSSRTQTRSPPATRSDPTTHRHLDSLPLRLYHSRQSVVSGPSTTPYTGPSNGTGGTADYPRATYQRRYHPPEFQHSSPTLERTRVNVHQDSRYYPPPLQEPLSRTGRTPSIMTRKTTPRSTFDVLPVSMPEPWVPAQSTTSTTRHLSPPPRIIGQYPEEARSPRSAESGSKEKSKSRTVLRSAATSALSPPMSPTLASTATPYAPGEFYPPMPHSGGTYRASSSPMQSFPLSHWLQAPWMRMASQLPSALAPMFPSISMPMPIHYVFKPKKVQLTDGNLVLDTPVPTSYLSAVDHQTGLEFETMRYMAVTCDADMVPEGKYKLRTHNLKRSVELAICLTVNEESPQAFCLTLHSLIKNIRQMCLPLSKSKAHRNPVWAEEDSWKKVVICIVADGRRHLNPIILKVLASMGCWQEGVAKNQVNGHAVQAHIFEYSTQVSVDCKLKLKGRTLKNSNKHHYPPIQIVFCLKERHTKKLNSHRWFFHALCPLLQPRITLLTTAGAKIGNGSLYHLWNAFDRNPHCAGACGEIRVAKGLLWWKVLNPIIAAQIFEYKVSSVLEKPFESIFGYISVMPSALVAYRYEALLPEPVSGRGPLTAYFEPDYLVFSEDHQEVGEVLQYSYFAEDQILPFLVATRERRQYTMQYVRSAWAETELPAGIGTFLGMKRKWQNRRFFGLIYAVSHVAAIWRSGHHFLRKVWMTLEIIYLGCDTAFWFLALGNYYLVFYYMAQTLSSASHINFGETAFMLTRYVYICLIVVVMMISMGNRPRGQSLYLFILSFIFFAFIQAYILFAAGYLTFLHATEFLPYANWQSFQTIIAVFKAAGYHVLILALVCCYAVYVVSALLYGEPWHMIACFVQFLLLLPSYVSVLGVYAFCNMHEVNWGIKEPEDHEKDPMISREAIYHASTVLMPDEHYVASAYQDAIDDLDRKKRPRHSFISSVSTLGHHSSSSASLLPTHSAGGPNSSSPLAPSSTNKTKAVKAAKKQRDDIKTLQSDYYRTFRTRILLLWIVVNGALVITISSDQLAPFLVLSDGSNLYVTIVVWTITIGATGRFLGSLVYLIGWIWQILRQL</sequence>
<feature type="compositionally biased region" description="Polar residues" evidence="10">
    <location>
        <begin position="179"/>
        <end position="190"/>
    </location>
</feature>
<feature type="compositionally biased region" description="Basic and acidic residues" evidence="10">
    <location>
        <begin position="160"/>
        <end position="177"/>
    </location>
</feature>
<feature type="compositionally biased region" description="Polar residues" evidence="10">
    <location>
        <begin position="35"/>
        <end position="52"/>
    </location>
</feature>
<feature type="transmembrane region" description="Helical" evidence="11">
    <location>
        <begin position="1042"/>
        <end position="1067"/>
    </location>
</feature>
<reference evidence="13" key="2">
    <citation type="journal article" date="2022" name="Microbiol. Resour. Announc.">
        <title>Whole-Genome Sequence of Entomortierella parvispora E1425, a Mucoromycotan Fungus Associated with Burkholderiaceae-Related Endosymbiotic Bacteria.</title>
        <authorList>
            <person name="Herlambang A."/>
            <person name="Guo Y."/>
            <person name="Takashima Y."/>
            <person name="Narisawa K."/>
            <person name="Ohta H."/>
            <person name="Nishizawa T."/>
        </authorList>
    </citation>
    <scope>NUCLEOTIDE SEQUENCE</scope>
    <source>
        <strain evidence="13">E1425</strain>
    </source>
</reference>
<evidence type="ECO:0000256" key="7">
    <source>
        <dbReference type="ARBA" id="ARBA00022989"/>
    </source>
</evidence>
<name>A0A9P3HBW0_9FUNG</name>
<feature type="compositionally biased region" description="Polar residues" evidence="10">
    <location>
        <begin position="107"/>
        <end position="122"/>
    </location>
</feature>
<feature type="transmembrane region" description="Helical" evidence="11">
    <location>
        <begin position="852"/>
        <end position="877"/>
    </location>
</feature>
<dbReference type="GO" id="GO:0006031">
    <property type="term" value="P:chitin biosynthetic process"/>
    <property type="evidence" value="ECO:0007669"/>
    <property type="project" value="TreeGrafter"/>
</dbReference>
<organism evidence="13 14">
    <name type="scientific">Entomortierella parvispora</name>
    <dbReference type="NCBI Taxonomy" id="205924"/>
    <lineage>
        <taxon>Eukaryota</taxon>
        <taxon>Fungi</taxon>
        <taxon>Fungi incertae sedis</taxon>
        <taxon>Mucoromycota</taxon>
        <taxon>Mortierellomycotina</taxon>
        <taxon>Mortierellomycetes</taxon>
        <taxon>Mortierellales</taxon>
        <taxon>Mortierellaceae</taxon>
        <taxon>Entomortierella</taxon>
    </lineage>
</organism>
<gene>
    <name evidence="13" type="ORF">EMPS_05976</name>
</gene>
<dbReference type="EMBL" id="BQFW01000008">
    <property type="protein sequence ID" value="GJJ73618.1"/>
    <property type="molecule type" value="Genomic_DNA"/>
</dbReference>
<dbReference type="Pfam" id="PF01644">
    <property type="entry name" value="Chitin_synth_1"/>
    <property type="match status" value="1"/>
</dbReference>
<reference evidence="13" key="1">
    <citation type="submission" date="2021-11" db="EMBL/GenBank/DDBJ databases">
        <authorList>
            <person name="Herlambang A."/>
            <person name="Guo Y."/>
            <person name="Takashima Y."/>
            <person name="Nishizawa T."/>
        </authorList>
    </citation>
    <scope>NUCLEOTIDE SEQUENCE</scope>
    <source>
        <strain evidence="13">E1425</strain>
    </source>
</reference>
<feature type="region of interest" description="Disordered" evidence="10">
    <location>
        <begin position="93"/>
        <end position="201"/>
    </location>
</feature>
<keyword evidence="9" id="KW-0961">Cell wall biogenesis/degradation</keyword>
<keyword evidence="3" id="KW-1003">Cell membrane</keyword>
<feature type="transmembrane region" description="Helical" evidence="11">
    <location>
        <begin position="750"/>
        <end position="767"/>
    </location>
</feature>
<dbReference type="PANTHER" id="PTHR22914:SF9">
    <property type="entry name" value="CHITIN SYNTHASE 1"/>
    <property type="match status" value="1"/>
</dbReference>
<dbReference type="GO" id="GO:0004100">
    <property type="term" value="F:chitin synthase activity"/>
    <property type="evidence" value="ECO:0007669"/>
    <property type="project" value="UniProtKB-EC"/>
</dbReference>
<dbReference type="InterPro" id="IPR004835">
    <property type="entry name" value="Chitin_synth"/>
</dbReference>
<proteinExistence type="predicted"/>
<keyword evidence="7 11" id="KW-1133">Transmembrane helix</keyword>
<comment type="caution">
    <text evidence="13">The sequence shown here is derived from an EMBL/GenBank/DDBJ whole genome shotgun (WGS) entry which is preliminary data.</text>
</comment>
<evidence type="ECO:0000256" key="10">
    <source>
        <dbReference type="SAM" id="MobiDB-lite"/>
    </source>
</evidence>
<evidence type="ECO:0000256" key="2">
    <source>
        <dbReference type="ARBA" id="ARBA00012543"/>
    </source>
</evidence>
<feature type="transmembrane region" description="Helical" evidence="11">
    <location>
        <begin position="819"/>
        <end position="840"/>
    </location>
</feature>
<dbReference type="PANTHER" id="PTHR22914">
    <property type="entry name" value="CHITIN SYNTHASE"/>
    <property type="match status" value="1"/>
</dbReference>
<evidence type="ECO:0000256" key="8">
    <source>
        <dbReference type="ARBA" id="ARBA00023136"/>
    </source>
</evidence>
<dbReference type="Pfam" id="PF08407">
    <property type="entry name" value="Chitin_synth_1N"/>
    <property type="match status" value="1"/>
</dbReference>